<name>A0A427XVV2_9TREE</name>
<keyword evidence="3" id="KW-1185">Reference proteome</keyword>
<gene>
    <name evidence="2" type="ORF">EHS25_005671</name>
</gene>
<dbReference type="EMBL" id="RSCD01000025">
    <property type="protein sequence ID" value="RSH82962.1"/>
    <property type="molecule type" value="Genomic_DNA"/>
</dbReference>
<reference evidence="2 3" key="1">
    <citation type="submission" date="2018-11" db="EMBL/GenBank/DDBJ databases">
        <title>Genome sequence of Saitozyma podzolica DSM 27192.</title>
        <authorList>
            <person name="Aliyu H."/>
            <person name="Gorte O."/>
            <person name="Ochsenreither K."/>
        </authorList>
    </citation>
    <scope>NUCLEOTIDE SEQUENCE [LARGE SCALE GENOMIC DNA]</scope>
    <source>
        <strain evidence="2 3">DSM 27192</strain>
    </source>
</reference>
<proteinExistence type="predicted"/>
<sequence>MASLPIYTVELPPFDLPPFDHSDSLLTSSMPTGEQSSPIMPYFSTSMPATAFNPATSTFNSYAYNYLPTAVPTRMPSLSSVPTAICANLMDVFGAAPPRPDFEWFNAINTSTALGQWQQSQAPQDPRPEPGANPASSQSALMELSLLEESSPEVVPRKEAVPPRPASAAASAKLGRVVSCHLFSLLQHVNLFLICRTYLVRSFTDMPIAVLRRQPVQPLHHAHVRLRVQSHPSARLQQAPFARLADPGP</sequence>
<accession>A0A427XVV2</accession>
<organism evidence="2 3">
    <name type="scientific">Saitozyma podzolica</name>
    <dbReference type="NCBI Taxonomy" id="1890683"/>
    <lineage>
        <taxon>Eukaryota</taxon>
        <taxon>Fungi</taxon>
        <taxon>Dikarya</taxon>
        <taxon>Basidiomycota</taxon>
        <taxon>Agaricomycotina</taxon>
        <taxon>Tremellomycetes</taxon>
        <taxon>Tremellales</taxon>
        <taxon>Trimorphomycetaceae</taxon>
        <taxon>Saitozyma</taxon>
    </lineage>
</organism>
<comment type="caution">
    <text evidence="2">The sequence shown here is derived from an EMBL/GenBank/DDBJ whole genome shotgun (WGS) entry which is preliminary data.</text>
</comment>
<dbReference type="AlphaFoldDB" id="A0A427XVV2"/>
<dbReference type="OrthoDB" id="10658729at2759"/>
<feature type="region of interest" description="Disordered" evidence="1">
    <location>
        <begin position="116"/>
        <end position="139"/>
    </location>
</feature>
<dbReference type="Proteomes" id="UP000279259">
    <property type="component" value="Unassembled WGS sequence"/>
</dbReference>
<protein>
    <submittedName>
        <fullName evidence="2">Uncharacterized protein</fullName>
    </submittedName>
</protein>
<evidence type="ECO:0000313" key="2">
    <source>
        <dbReference type="EMBL" id="RSH82962.1"/>
    </source>
</evidence>
<evidence type="ECO:0000256" key="1">
    <source>
        <dbReference type="SAM" id="MobiDB-lite"/>
    </source>
</evidence>
<evidence type="ECO:0000313" key="3">
    <source>
        <dbReference type="Proteomes" id="UP000279259"/>
    </source>
</evidence>